<name>A0ABW4HWZ2_9BACI</name>
<dbReference type="InterPro" id="IPR050436">
    <property type="entry name" value="IsdA"/>
</dbReference>
<feature type="region of interest" description="Disordered" evidence="6">
    <location>
        <begin position="356"/>
        <end position="394"/>
    </location>
</feature>
<evidence type="ECO:0000256" key="7">
    <source>
        <dbReference type="SAM" id="SignalP"/>
    </source>
</evidence>
<dbReference type="Gene3D" id="2.60.40.1850">
    <property type="match status" value="3"/>
</dbReference>
<sequence>MKKWFISLLAVLLALPMFGSAVFAEEENDNSKGFEVKIDSFDLDGFGSFVSFFSKPAILTVENGEIYLEFSHSGIDHLVSVDTLNGVVVEILNEDNENDLRTYKVRVDDNLDGSFEFTSTLRYSPVPYSGTMTLDKEGVENFKEAINGEQPGSGTDENGGDGETTEPGTNENGGDEQTTEPGTDENGIDEEKSDSGIDENGTEEETSNSGTDEESSDPGTDENGTEDKVESDQKLRLNDGYYTIGASYLHSEQERPSAMASYLGESIFLSINDGKAEVTFTSYVRDNGLVTSMKVNGLEPIESKIDGDTHYYTFAIDDLSTLLNGFVEYEAHYLGMVMNSSANFRIVLNEESLQQADQSDKPGFEVKEEVDKEEKTANNDKTDRDTNKSDKIEIPTEADKVTTVNFTFYHEKENKRSAADGFFKNPAVIIEKNGEKYLQITSTNPEFINSLIAKFGDLRLEMKKIKENEDGSAIYELKLPSNYKLYDTILFDMVITVPFLPGYDNKEFEARLVFDESTVQEFKSVNEVDFETKISTVPLSSGGNNDLDENTPPKPDFGDSANGTSDIGKDQTKNTAGLNPKTGENTNIMLYVLLLIASAIPLAIKAKRHFA</sequence>
<feature type="compositionally biased region" description="Acidic residues" evidence="6">
    <location>
        <begin position="173"/>
        <end position="188"/>
    </location>
</feature>
<keyword evidence="10" id="KW-1185">Reference proteome</keyword>
<dbReference type="PANTHER" id="PTHR37824:SF1">
    <property type="entry name" value="IRON-REGULATED SURFACE DETERMINANT PROTEIN C"/>
    <property type="match status" value="1"/>
</dbReference>
<feature type="domain" description="NEAT" evidence="8">
    <location>
        <begin position="237"/>
        <end position="356"/>
    </location>
</feature>
<feature type="compositionally biased region" description="Basic and acidic residues" evidence="6">
    <location>
        <begin position="358"/>
        <end position="394"/>
    </location>
</feature>
<dbReference type="PANTHER" id="PTHR37824">
    <property type="entry name" value="IRON-REGULATED SURFACE DETERMINANT PROTEIN C"/>
    <property type="match status" value="1"/>
</dbReference>
<evidence type="ECO:0000256" key="4">
    <source>
        <dbReference type="ARBA" id="ARBA00022729"/>
    </source>
</evidence>
<protein>
    <submittedName>
        <fullName evidence="9">NEAT domain-containing protein</fullName>
    </submittedName>
</protein>
<dbReference type="Proteomes" id="UP001597221">
    <property type="component" value="Unassembled WGS sequence"/>
</dbReference>
<dbReference type="PROSITE" id="PS50978">
    <property type="entry name" value="NEAT"/>
    <property type="match status" value="2"/>
</dbReference>
<dbReference type="SUPFAM" id="SSF158911">
    <property type="entry name" value="NEAT domain-like"/>
    <property type="match status" value="3"/>
</dbReference>
<accession>A0ABW4HWZ2</accession>
<keyword evidence="2" id="KW-0134">Cell wall</keyword>
<feature type="compositionally biased region" description="Basic and acidic residues" evidence="6">
    <location>
        <begin position="225"/>
        <end position="234"/>
    </location>
</feature>
<reference evidence="10" key="1">
    <citation type="journal article" date="2019" name="Int. J. Syst. Evol. Microbiol.">
        <title>The Global Catalogue of Microorganisms (GCM) 10K type strain sequencing project: providing services to taxonomists for standard genome sequencing and annotation.</title>
        <authorList>
            <consortium name="The Broad Institute Genomics Platform"/>
            <consortium name="The Broad Institute Genome Sequencing Center for Infectious Disease"/>
            <person name="Wu L."/>
            <person name="Ma J."/>
        </authorList>
    </citation>
    <scope>NUCLEOTIDE SEQUENCE [LARGE SCALE GENOMIC DNA]</scope>
    <source>
        <strain evidence="10">CGMCC 1.12376</strain>
    </source>
</reference>
<evidence type="ECO:0000256" key="1">
    <source>
        <dbReference type="ARBA" id="ARBA00004168"/>
    </source>
</evidence>
<evidence type="ECO:0000259" key="8">
    <source>
        <dbReference type="PROSITE" id="PS50978"/>
    </source>
</evidence>
<gene>
    <name evidence="9" type="ORF">ACFSBH_17085</name>
</gene>
<dbReference type="InterPro" id="IPR037250">
    <property type="entry name" value="NEAT_dom_sf"/>
</dbReference>
<proteinExistence type="predicted"/>
<keyword evidence="4 7" id="KW-0732">Signal</keyword>
<comment type="caution">
    <text evidence="9">The sequence shown here is derived from an EMBL/GenBank/DDBJ whole genome shotgun (WGS) entry which is preliminary data.</text>
</comment>
<organism evidence="9 10">
    <name type="scientific">Oceanobacillus luteolus</name>
    <dbReference type="NCBI Taxonomy" id="1274358"/>
    <lineage>
        <taxon>Bacteria</taxon>
        <taxon>Bacillati</taxon>
        <taxon>Bacillota</taxon>
        <taxon>Bacilli</taxon>
        <taxon>Bacillales</taxon>
        <taxon>Bacillaceae</taxon>
        <taxon>Oceanobacillus</taxon>
    </lineage>
</organism>
<feature type="domain" description="NEAT" evidence="8">
    <location>
        <begin position="397"/>
        <end position="522"/>
    </location>
</feature>
<feature type="compositionally biased region" description="Acidic residues" evidence="6">
    <location>
        <begin position="196"/>
        <end position="224"/>
    </location>
</feature>
<feature type="region of interest" description="Disordered" evidence="6">
    <location>
        <begin position="146"/>
        <end position="234"/>
    </location>
</feature>
<keyword evidence="3" id="KW-0964">Secreted</keyword>
<dbReference type="InterPro" id="IPR006635">
    <property type="entry name" value="NEAT_dom"/>
</dbReference>
<evidence type="ECO:0000256" key="5">
    <source>
        <dbReference type="ARBA" id="ARBA00023088"/>
    </source>
</evidence>
<feature type="signal peptide" evidence="7">
    <location>
        <begin position="1"/>
        <end position="24"/>
    </location>
</feature>
<evidence type="ECO:0000313" key="9">
    <source>
        <dbReference type="EMBL" id="MFD1609334.1"/>
    </source>
</evidence>
<dbReference type="SMART" id="SM00725">
    <property type="entry name" value="NEAT"/>
    <property type="match status" value="2"/>
</dbReference>
<feature type="chain" id="PRO_5045968864" evidence="7">
    <location>
        <begin position="25"/>
        <end position="611"/>
    </location>
</feature>
<dbReference type="EMBL" id="JBHUDE010000154">
    <property type="protein sequence ID" value="MFD1609334.1"/>
    <property type="molecule type" value="Genomic_DNA"/>
</dbReference>
<comment type="subcellular location">
    <subcellularLocation>
        <location evidence="1">Secreted</location>
        <location evidence="1">Cell wall</location>
        <topology evidence="1">Peptidoglycan-anchor</topology>
    </subcellularLocation>
</comment>
<keyword evidence="5" id="KW-0572">Peptidoglycan-anchor</keyword>
<feature type="region of interest" description="Disordered" evidence="6">
    <location>
        <begin position="536"/>
        <end position="580"/>
    </location>
</feature>
<evidence type="ECO:0000313" key="10">
    <source>
        <dbReference type="Proteomes" id="UP001597221"/>
    </source>
</evidence>
<evidence type="ECO:0000256" key="6">
    <source>
        <dbReference type="SAM" id="MobiDB-lite"/>
    </source>
</evidence>
<dbReference type="CDD" id="cd06920">
    <property type="entry name" value="NEAT"/>
    <property type="match status" value="1"/>
</dbReference>
<dbReference type="RefSeq" id="WP_251515641.1">
    <property type="nucleotide sequence ID" value="NZ_JAMBON010000027.1"/>
</dbReference>
<evidence type="ECO:0000256" key="3">
    <source>
        <dbReference type="ARBA" id="ARBA00022525"/>
    </source>
</evidence>
<dbReference type="Pfam" id="PF05031">
    <property type="entry name" value="NEAT"/>
    <property type="match status" value="2"/>
</dbReference>
<evidence type="ECO:0000256" key="2">
    <source>
        <dbReference type="ARBA" id="ARBA00022512"/>
    </source>
</evidence>